<evidence type="ECO:0000313" key="3">
    <source>
        <dbReference type="EMBL" id="MEQ2443909.1"/>
    </source>
</evidence>
<evidence type="ECO:0000256" key="2">
    <source>
        <dbReference type="SAM" id="SignalP"/>
    </source>
</evidence>
<feature type="signal peptide" evidence="2">
    <location>
        <begin position="1"/>
        <end position="22"/>
    </location>
</feature>
<gene>
    <name evidence="3" type="ORF">WMO64_10590</name>
</gene>
<dbReference type="RefSeq" id="WP_349231950.1">
    <property type="nucleotide sequence ID" value="NZ_JBBMFK010000016.1"/>
</dbReference>
<reference evidence="3 4" key="1">
    <citation type="submission" date="2024-03" db="EMBL/GenBank/DDBJ databases">
        <title>Human intestinal bacterial collection.</title>
        <authorList>
            <person name="Pauvert C."/>
            <person name="Hitch T.C.A."/>
            <person name="Clavel T."/>
        </authorList>
    </citation>
    <scope>NUCLEOTIDE SEQUENCE [LARGE SCALE GENOMIC DNA]</scope>
    <source>
        <strain evidence="3 4">CLA-AP-H29</strain>
    </source>
</reference>
<feature type="region of interest" description="Disordered" evidence="1">
    <location>
        <begin position="23"/>
        <end position="46"/>
    </location>
</feature>
<feature type="compositionally biased region" description="Polar residues" evidence="1">
    <location>
        <begin position="23"/>
        <end position="45"/>
    </location>
</feature>
<evidence type="ECO:0000313" key="4">
    <source>
        <dbReference type="Proteomes" id="UP001464378"/>
    </source>
</evidence>
<keyword evidence="2" id="KW-0732">Signal</keyword>
<sequence>MMKKLIPLLLLALLLTACSGQTVESSTQSPGPEPTQTTPSASTGSGLVAAEEPPILDWMADQPVPGFLDEEQRDLFLRAYSAANFLMGCSTGNVEEYPLADGTMPQRGEYEKLTLDNGWTYLVAQGRYARWADFKAMLDSVFTPEYQEELLYQEDGDGERIPVFTETPDGGMCFIQADRGSDTEYDWADMPDTYELVSMSDDAVEFSLIGHYAVLGEDGGEIAVQGIITREYPIRMERTADGWRVAEFHLPY</sequence>
<proteinExistence type="predicted"/>
<comment type="caution">
    <text evidence="3">The sequence shown here is derived from an EMBL/GenBank/DDBJ whole genome shotgun (WGS) entry which is preliminary data.</text>
</comment>
<organism evidence="3 4">
    <name type="scientific">Pseudoflavonifractor intestinihominis</name>
    <dbReference type="NCBI Taxonomy" id="3133171"/>
    <lineage>
        <taxon>Bacteria</taxon>
        <taxon>Bacillati</taxon>
        <taxon>Bacillota</taxon>
        <taxon>Clostridia</taxon>
        <taxon>Eubacteriales</taxon>
        <taxon>Oscillospiraceae</taxon>
        <taxon>Pseudoflavonifractor</taxon>
    </lineage>
</organism>
<accession>A0ABV1EAL6</accession>
<name>A0ABV1EAL6_9FIRM</name>
<dbReference type="PROSITE" id="PS51257">
    <property type="entry name" value="PROKAR_LIPOPROTEIN"/>
    <property type="match status" value="1"/>
</dbReference>
<dbReference type="Proteomes" id="UP001464378">
    <property type="component" value="Unassembled WGS sequence"/>
</dbReference>
<evidence type="ECO:0000256" key="1">
    <source>
        <dbReference type="SAM" id="MobiDB-lite"/>
    </source>
</evidence>
<protein>
    <submittedName>
        <fullName evidence="3">Uncharacterized protein</fullName>
    </submittedName>
</protein>
<feature type="chain" id="PRO_5047064753" evidence="2">
    <location>
        <begin position="23"/>
        <end position="252"/>
    </location>
</feature>
<dbReference type="EMBL" id="JBBMFK010000016">
    <property type="protein sequence ID" value="MEQ2443909.1"/>
    <property type="molecule type" value="Genomic_DNA"/>
</dbReference>
<keyword evidence="4" id="KW-1185">Reference proteome</keyword>